<keyword evidence="2" id="KW-1133">Transmembrane helix</keyword>
<dbReference type="Pfam" id="PF24841">
    <property type="entry name" value="DUF7719"/>
    <property type="match status" value="1"/>
</dbReference>
<dbReference type="EMBL" id="MU853612">
    <property type="protein sequence ID" value="KAK4141421.1"/>
    <property type="molecule type" value="Genomic_DNA"/>
</dbReference>
<evidence type="ECO:0000313" key="4">
    <source>
        <dbReference type="EMBL" id="KAK4141421.1"/>
    </source>
</evidence>
<feature type="transmembrane region" description="Helical" evidence="2">
    <location>
        <begin position="199"/>
        <end position="225"/>
    </location>
</feature>
<accession>A0AAN6V0S9</accession>
<dbReference type="GeneID" id="87821091"/>
<reference evidence="4" key="1">
    <citation type="journal article" date="2023" name="Mol. Phylogenet. Evol.">
        <title>Genome-scale phylogeny and comparative genomics of the fungal order Sordariales.</title>
        <authorList>
            <person name="Hensen N."/>
            <person name="Bonometti L."/>
            <person name="Westerberg I."/>
            <person name="Brannstrom I.O."/>
            <person name="Guillou S."/>
            <person name="Cros-Aarteil S."/>
            <person name="Calhoun S."/>
            <person name="Haridas S."/>
            <person name="Kuo A."/>
            <person name="Mondo S."/>
            <person name="Pangilinan J."/>
            <person name="Riley R."/>
            <person name="LaButti K."/>
            <person name="Andreopoulos B."/>
            <person name="Lipzen A."/>
            <person name="Chen C."/>
            <person name="Yan M."/>
            <person name="Daum C."/>
            <person name="Ng V."/>
            <person name="Clum A."/>
            <person name="Steindorff A."/>
            <person name="Ohm R.A."/>
            <person name="Martin F."/>
            <person name="Silar P."/>
            <person name="Natvig D.O."/>
            <person name="Lalanne C."/>
            <person name="Gautier V."/>
            <person name="Ament-Velasquez S.L."/>
            <person name="Kruys A."/>
            <person name="Hutchinson M.I."/>
            <person name="Powell A.J."/>
            <person name="Barry K."/>
            <person name="Miller A.N."/>
            <person name="Grigoriev I.V."/>
            <person name="Debuchy R."/>
            <person name="Gladieux P."/>
            <person name="Hiltunen Thoren M."/>
            <person name="Johannesson H."/>
        </authorList>
    </citation>
    <scope>NUCLEOTIDE SEQUENCE</scope>
    <source>
        <strain evidence="4">CBS 141.50</strain>
    </source>
</reference>
<gene>
    <name evidence="4" type="ORF">C8A04DRAFT_39147</name>
</gene>
<feature type="region of interest" description="Disordered" evidence="1">
    <location>
        <begin position="1"/>
        <end position="26"/>
    </location>
</feature>
<feature type="transmembrane region" description="Helical" evidence="2">
    <location>
        <begin position="160"/>
        <end position="179"/>
    </location>
</feature>
<evidence type="ECO:0000259" key="3">
    <source>
        <dbReference type="Pfam" id="PF24841"/>
    </source>
</evidence>
<evidence type="ECO:0000256" key="2">
    <source>
        <dbReference type="SAM" id="Phobius"/>
    </source>
</evidence>
<keyword evidence="2" id="KW-0812">Transmembrane</keyword>
<dbReference type="Proteomes" id="UP001302676">
    <property type="component" value="Unassembled WGS sequence"/>
</dbReference>
<feature type="domain" description="DUF7719" evidence="3">
    <location>
        <begin position="162"/>
        <end position="230"/>
    </location>
</feature>
<feature type="compositionally biased region" description="Polar residues" evidence="1">
    <location>
        <begin position="9"/>
        <end position="19"/>
    </location>
</feature>
<proteinExistence type="predicted"/>
<dbReference type="InterPro" id="IPR056136">
    <property type="entry name" value="DUF7719"/>
</dbReference>
<protein>
    <recommendedName>
        <fullName evidence="3">DUF7719 domain-containing protein</fullName>
    </recommendedName>
</protein>
<keyword evidence="2" id="KW-0472">Membrane</keyword>
<organism evidence="4 5">
    <name type="scientific">Dichotomopilus funicola</name>
    <dbReference type="NCBI Taxonomy" id="1934379"/>
    <lineage>
        <taxon>Eukaryota</taxon>
        <taxon>Fungi</taxon>
        <taxon>Dikarya</taxon>
        <taxon>Ascomycota</taxon>
        <taxon>Pezizomycotina</taxon>
        <taxon>Sordariomycetes</taxon>
        <taxon>Sordariomycetidae</taxon>
        <taxon>Sordariales</taxon>
        <taxon>Chaetomiaceae</taxon>
        <taxon>Dichotomopilus</taxon>
    </lineage>
</organism>
<keyword evidence="5" id="KW-1185">Reference proteome</keyword>
<dbReference type="RefSeq" id="XP_062634792.1">
    <property type="nucleotide sequence ID" value="XM_062784478.1"/>
</dbReference>
<reference evidence="4" key="2">
    <citation type="submission" date="2023-05" db="EMBL/GenBank/DDBJ databases">
        <authorList>
            <consortium name="Lawrence Berkeley National Laboratory"/>
            <person name="Steindorff A."/>
            <person name="Hensen N."/>
            <person name="Bonometti L."/>
            <person name="Westerberg I."/>
            <person name="Brannstrom I.O."/>
            <person name="Guillou S."/>
            <person name="Cros-Aarteil S."/>
            <person name="Calhoun S."/>
            <person name="Haridas S."/>
            <person name="Kuo A."/>
            <person name="Mondo S."/>
            <person name="Pangilinan J."/>
            <person name="Riley R."/>
            <person name="Labutti K."/>
            <person name="Andreopoulos B."/>
            <person name="Lipzen A."/>
            <person name="Chen C."/>
            <person name="Yanf M."/>
            <person name="Daum C."/>
            <person name="Ng V."/>
            <person name="Clum A."/>
            <person name="Ohm R."/>
            <person name="Martin F."/>
            <person name="Silar P."/>
            <person name="Natvig D."/>
            <person name="Lalanne C."/>
            <person name="Gautier V."/>
            <person name="Ament-Velasquez S.L."/>
            <person name="Kruys A."/>
            <person name="Hutchinson M.I."/>
            <person name="Powell A.J."/>
            <person name="Barry K."/>
            <person name="Miller A.N."/>
            <person name="Grigoriev I.V."/>
            <person name="Debuchy R."/>
            <person name="Gladieux P."/>
            <person name="Thoren M.H."/>
            <person name="Johannesson H."/>
        </authorList>
    </citation>
    <scope>NUCLEOTIDE SEQUENCE</scope>
    <source>
        <strain evidence="4">CBS 141.50</strain>
    </source>
</reference>
<evidence type="ECO:0000313" key="5">
    <source>
        <dbReference type="Proteomes" id="UP001302676"/>
    </source>
</evidence>
<sequence>MARRRQDKTPSSIKLQQPDRSGPTEKTLLELADERGLFEQAQKREREIRKEAAPIPIPRAQKIKTGDAKRETDDDDETGFSPGVERVFETVLWSVSLATLHFTFDVLVQHQYNVDSVVWPKVWARFGQAVLVFGLLVYVFHPHPANPGLIPGLPPRYQSALRQIIFFATSLSAGCYLIYITNSFGYLAIMKRAPPLGCLWVWSVIELELPWAILSLSGAASFVWAKGYSIK</sequence>
<dbReference type="AlphaFoldDB" id="A0AAN6V0S9"/>
<dbReference type="PANTHER" id="PTHR37846">
    <property type="entry name" value="YALI0B21296P"/>
    <property type="match status" value="1"/>
</dbReference>
<feature type="transmembrane region" description="Helical" evidence="2">
    <location>
        <begin position="122"/>
        <end position="140"/>
    </location>
</feature>
<evidence type="ECO:0000256" key="1">
    <source>
        <dbReference type="SAM" id="MobiDB-lite"/>
    </source>
</evidence>
<feature type="region of interest" description="Disordered" evidence="1">
    <location>
        <begin position="47"/>
        <end position="81"/>
    </location>
</feature>
<dbReference type="PANTHER" id="PTHR37846:SF1">
    <property type="entry name" value="DEACETYLASE-LIKE PROTEIN"/>
    <property type="match status" value="1"/>
</dbReference>
<comment type="caution">
    <text evidence="4">The sequence shown here is derived from an EMBL/GenBank/DDBJ whole genome shotgun (WGS) entry which is preliminary data.</text>
</comment>
<name>A0AAN6V0S9_9PEZI</name>